<keyword evidence="2" id="KW-0012">Acyltransferase</keyword>
<dbReference type="EMBL" id="JAEUAO010000005">
    <property type="protein sequence ID" value="MBW9065453.1"/>
    <property type="molecule type" value="Genomic_DNA"/>
</dbReference>
<evidence type="ECO:0000256" key="2">
    <source>
        <dbReference type="ARBA" id="ARBA00023315"/>
    </source>
</evidence>
<evidence type="ECO:0000313" key="5">
    <source>
        <dbReference type="Proteomes" id="UP000757604"/>
    </source>
</evidence>
<keyword evidence="1" id="KW-0808">Transferase</keyword>
<keyword evidence="5" id="KW-1185">Reference proteome</keyword>
<dbReference type="PANTHER" id="PTHR43800:SF1">
    <property type="entry name" value="PEPTIDYL-LYSINE N-ACETYLTRANSFERASE YJAB"/>
    <property type="match status" value="1"/>
</dbReference>
<protein>
    <submittedName>
        <fullName evidence="4">GNAT family N-acetyltransferase</fullName>
    </submittedName>
</protein>
<organism evidence="4 5">
    <name type="scientific">Rhizobium herbae</name>
    <dbReference type="NCBI Taxonomy" id="508661"/>
    <lineage>
        <taxon>Bacteria</taxon>
        <taxon>Pseudomonadati</taxon>
        <taxon>Pseudomonadota</taxon>
        <taxon>Alphaproteobacteria</taxon>
        <taxon>Hyphomicrobiales</taxon>
        <taxon>Rhizobiaceae</taxon>
        <taxon>Rhizobium/Agrobacterium group</taxon>
        <taxon>Rhizobium</taxon>
    </lineage>
</organism>
<evidence type="ECO:0000313" key="4">
    <source>
        <dbReference type="EMBL" id="MBW9065453.1"/>
    </source>
</evidence>
<dbReference type="PROSITE" id="PS51186">
    <property type="entry name" value="GNAT"/>
    <property type="match status" value="1"/>
</dbReference>
<dbReference type="RefSeq" id="WP_220373423.1">
    <property type="nucleotide sequence ID" value="NZ_JAEUAO010000005.1"/>
</dbReference>
<evidence type="ECO:0000259" key="3">
    <source>
        <dbReference type="PROSITE" id="PS51186"/>
    </source>
</evidence>
<dbReference type="CDD" id="cd04301">
    <property type="entry name" value="NAT_SF"/>
    <property type="match status" value="1"/>
</dbReference>
<accession>A0ABS7HE43</accession>
<gene>
    <name evidence="4" type="ORF">JNB71_19305</name>
</gene>
<dbReference type="InterPro" id="IPR016181">
    <property type="entry name" value="Acyl_CoA_acyltransferase"/>
</dbReference>
<evidence type="ECO:0000256" key="1">
    <source>
        <dbReference type="ARBA" id="ARBA00022679"/>
    </source>
</evidence>
<comment type="caution">
    <text evidence="4">The sequence shown here is derived from an EMBL/GenBank/DDBJ whole genome shotgun (WGS) entry which is preliminary data.</text>
</comment>
<name>A0ABS7HE43_9HYPH</name>
<dbReference type="Gene3D" id="3.40.630.30">
    <property type="match status" value="1"/>
</dbReference>
<dbReference type="Proteomes" id="UP000757604">
    <property type="component" value="Unassembled WGS sequence"/>
</dbReference>
<dbReference type="Pfam" id="PF00583">
    <property type="entry name" value="Acetyltransf_1"/>
    <property type="match status" value="1"/>
</dbReference>
<feature type="domain" description="N-acetyltransferase" evidence="3">
    <location>
        <begin position="45"/>
        <end position="195"/>
    </location>
</feature>
<dbReference type="SUPFAM" id="SSF55729">
    <property type="entry name" value="Acyl-CoA N-acyltransferases (Nat)"/>
    <property type="match status" value="1"/>
</dbReference>
<sequence>MNTNAELPMGYSPVPPGKIANAVTFLEMRQPPEKVMAADMPLELVRLTSSDLEDYRVLFRLIGEDWMWVSRLEMGDDSLRAILSDPAVEVYALTDGERQIGLLELDFRVPGECELVFFGLAREAIGKGVGRCLMNEAIAKAWARPIDRFWLHTCHFDHPAALAFYQRSGFTPYALMVEVHDDPRLTGVLPRTAAPHVPLLDVPRHDGVTG</sequence>
<dbReference type="InterPro" id="IPR000182">
    <property type="entry name" value="GNAT_dom"/>
</dbReference>
<proteinExistence type="predicted"/>
<dbReference type="PANTHER" id="PTHR43800">
    <property type="entry name" value="PEPTIDYL-LYSINE N-ACETYLTRANSFERASE YJAB"/>
    <property type="match status" value="1"/>
</dbReference>
<reference evidence="4 5" key="1">
    <citation type="journal article" date="2021" name="MBio">
        <title>Poor Competitiveness of Bradyrhizobium in Pigeon Pea Root Colonization in Indian Soils.</title>
        <authorList>
            <person name="Chalasani D."/>
            <person name="Basu A."/>
            <person name="Pullabhotla S.V.S.R.N."/>
            <person name="Jorrin B."/>
            <person name="Neal A.L."/>
            <person name="Poole P.S."/>
            <person name="Podile A.R."/>
            <person name="Tkacz A."/>
        </authorList>
    </citation>
    <scope>NUCLEOTIDE SEQUENCE [LARGE SCALE GENOMIC DNA]</scope>
    <source>
        <strain evidence="4 5">HU44</strain>
    </source>
</reference>